<evidence type="ECO:0000256" key="1">
    <source>
        <dbReference type="SAM" id="SignalP"/>
    </source>
</evidence>
<feature type="signal peptide" evidence="1">
    <location>
        <begin position="1"/>
        <end position="18"/>
    </location>
</feature>
<keyword evidence="3" id="KW-1185">Reference proteome</keyword>
<keyword evidence="1" id="KW-0732">Signal</keyword>
<dbReference type="AlphaFoldDB" id="A0A5E4NAR6"/>
<gene>
    <name evidence="2" type="ORF">CINCED_3A012403</name>
</gene>
<name>A0A5E4NAR6_9HEMI</name>
<evidence type="ECO:0000313" key="3">
    <source>
        <dbReference type="Proteomes" id="UP000325440"/>
    </source>
</evidence>
<accession>A0A5E4NAR6</accession>
<sequence length="823" mass="97530">MNTLHLFCFTTIFLSVKSIPDEIKLDIENKISITIPHNCCEYIKLIKIDSKVKWCEVCSCDEAEPDKVNAFYSALTCKFATWTLNKIYHECIHKYPDFYYTTKFERHYKNFIELSNFIERLKIDLKDINEYIIQFRTIIDDFLRLNSHASYYSDKTILKIFVSIEIKFGLILTEGIKKKTQIDIIQMVIEEIIALQSFLSINCSNQSASSKNSRFYDFWLEFDDIKEEYNKKSKFILQTDIFNVITTFESLNLDKNIKKAGDCNVQHILLNNMKIKDAKGSFFEDISNTRLRISGNINKSISDMLDLINIERNENANEIDLPVYFEDGFDILSKVVDICPNDKTDTQCIHLLSILKSYHTELTEGIGLTHLNSYSCDLNQDLDSSTIYLQTILEFLKVNINELTCFNKYFKWLRNERYDYYVPYMDNKYRFLYFEPEHKINKFYKTNEGCDFVLNIYTLCYQVVMFLNNGIDNLDTKKDTLFLTRAQRIIDNIVKCFLTIITYNEQIYDRDLINMSYNITILLISQRDRKAKYDETLYYSKRIFNVVMNELNTYGIKHCDISKRDFLLFNNINFMEFGVGKSPTEMTINLFKKSFNIAISPKSIDDKNLESDEYGHLNLNFLHRNFIKKSGIINQYNSKIMIYWKGKKLSFLSIIGNMMKFCIQPKFLFAFYDMYFKFHIAVLFWEVRDIINKEKKWFTIENLFADLRCVLSHLNDSNFPSELLHIVKQIQLVMSLKIGDEIDLNHQNIYFYRLGQKSNEIEDKFKKLNFVFEKMNKTQKILLFVKSKVGMCSTSRIGANSLDSELKNVHRVLELFFKFRYTF</sequence>
<evidence type="ECO:0000313" key="2">
    <source>
        <dbReference type="EMBL" id="VVC38675.1"/>
    </source>
</evidence>
<reference evidence="2 3" key="1">
    <citation type="submission" date="2019-08" db="EMBL/GenBank/DDBJ databases">
        <authorList>
            <person name="Alioto T."/>
            <person name="Alioto T."/>
            <person name="Gomez Garrido J."/>
        </authorList>
    </citation>
    <scope>NUCLEOTIDE SEQUENCE [LARGE SCALE GENOMIC DNA]</scope>
</reference>
<dbReference type="OrthoDB" id="6625707at2759"/>
<dbReference type="EMBL" id="CABPRJ010001491">
    <property type="protein sequence ID" value="VVC38675.1"/>
    <property type="molecule type" value="Genomic_DNA"/>
</dbReference>
<proteinExistence type="predicted"/>
<organism evidence="2 3">
    <name type="scientific">Cinara cedri</name>
    <dbReference type="NCBI Taxonomy" id="506608"/>
    <lineage>
        <taxon>Eukaryota</taxon>
        <taxon>Metazoa</taxon>
        <taxon>Ecdysozoa</taxon>
        <taxon>Arthropoda</taxon>
        <taxon>Hexapoda</taxon>
        <taxon>Insecta</taxon>
        <taxon>Pterygota</taxon>
        <taxon>Neoptera</taxon>
        <taxon>Paraneoptera</taxon>
        <taxon>Hemiptera</taxon>
        <taxon>Sternorrhyncha</taxon>
        <taxon>Aphidomorpha</taxon>
        <taxon>Aphidoidea</taxon>
        <taxon>Aphididae</taxon>
        <taxon>Lachninae</taxon>
        <taxon>Cinara</taxon>
    </lineage>
</organism>
<feature type="chain" id="PRO_5023069806" evidence="1">
    <location>
        <begin position="19"/>
        <end position="823"/>
    </location>
</feature>
<dbReference type="Proteomes" id="UP000325440">
    <property type="component" value="Unassembled WGS sequence"/>
</dbReference>
<protein>
    <submittedName>
        <fullName evidence="2">Uncharacterized protein</fullName>
    </submittedName>
</protein>